<comment type="caution">
    <text evidence="1">The sequence shown here is derived from an EMBL/GenBank/DDBJ whole genome shotgun (WGS) entry which is preliminary data.</text>
</comment>
<accession>A0A369ID97</accession>
<dbReference type="EMBL" id="QPIW01000006">
    <property type="protein sequence ID" value="RDB06235.1"/>
    <property type="molecule type" value="Genomic_DNA"/>
</dbReference>
<protein>
    <submittedName>
        <fullName evidence="1">Uncharacterized protein</fullName>
    </submittedName>
</protein>
<dbReference type="RefSeq" id="WP_147277040.1">
    <property type="nucleotide sequence ID" value="NZ_QPIW01000006.1"/>
</dbReference>
<keyword evidence="2" id="KW-1185">Reference proteome</keyword>
<name>A0A369ID97_9BACT</name>
<proteinExistence type="predicted"/>
<gene>
    <name evidence="1" type="ORF">DVG78_10430</name>
</gene>
<organism evidence="1 2">
    <name type="scientific">Runella aurantiaca</name>
    <dbReference type="NCBI Taxonomy" id="2282308"/>
    <lineage>
        <taxon>Bacteria</taxon>
        <taxon>Pseudomonadati</taxon>
        <taxon>Bacteroidota</taxon>
        <taxon>Cytophagia</taxon>
        <taxon>Cytophagales</taxon>
        <taxon>Spirosomataceae</taxon>
        <taxon>Runella</taxon>
    </lineage>
</organism>
<dbReference type="AlphaFoldDB" id="A0A369ID97"/>
<evidence type="ECO:0000313" key="2">
    <source>
        <dbReference type="Proteomes" id="UP000253141"/>
    </source>
</evidence>
<reference evidence="1 2" key="1">
    <citation type="submission" date="2018-07" db="EMBL/GenBank/DDBJ databases">
        <title>Genome analysis of Runella aurantiaca.</title>
        <authorList>
            <person name="Yang X."/>
        </authorList>
    </citation>
    <scope>NUCLEOTIDE SEQUENCE [LARGE SCALE GENOMIC DNA]</scope>
    <source>
        <strain evidence="1 2">YX9</strain>
    </source>
</reference>
<feature type="non-terminal residue" evidence="1">
    <location>
        <position position="164"/>
    </location>
</feature>
<dbReference type="OrthoDB" id="9823171at2"/>
<evidence type="ECO:0000313" key="1">
    <source>
        <dbReference type="EMBL" id="RDB06235.1"/>
    </source>
</evidence>
<dbReference type="Proteomes" id="UP000253141">
    <property type="component" value="Unassembled WGS sequence"/>
</dbReference>
<sequence length="164" mass="18654">MAKVENAAMLIGEQIVNNNQEKCRKVRVSARLRFAIEELGTAFKVRITLIGTDNASVDSDDGRSSFGWLPFRRNWETPIGDFDFSGGNGELSTSSLSLFGSIVYEKTLIPTTTEVDFLEERPCPHSPNRIHLKVEKIINFTFKRYPNEKKQFYRGANRNDFAQS</sequence>